<feature type="region of interest" description="Disordered" evidence="1">
    <location>
        <begin position="57"/>
        <end position="76"/>
    </location>
</feature>
<protein>
    <submittedName>
        <fullName evidence="3">Uncharacterized protein</fullName>
    </submittedName>
</protein>
<accession>A0A1S7U8X2</accession>
<name>A0A1S7U8X2_9HYPH</name>
<dbReference type="AlphaFoldDB" id="A0A1S7U8X2"/>
<dbReference type="EMBL" id="FCNP01000049">
    <property type="protein sequence ID" value="CVI63386.1"/>
    <property type="molecule type" value="Genomic_DNA"/>
</dbReference>
<proteinExistence type="predicted"/>
<evidence type="ECO:0000256" key="2">
    <source>
        <dbReference type="SAM" id="Phobius"/>
    </source>
</evidence>
<organism evidence="3 4">
    <name type="scientific">Agrobacterium deltaense NCPPB 1641</name>
    <dbReference type="NCBI Taxonomy" id="1183425"/>
    <lineage>
        <taxon>Bacteria</taxon>
        <taxon>Pseudomonadati</taxon>
        <taxon>Pseudomonadota</taxon>
        <taxon>Alphaproteobacteria</taxon>
        <taxon>Hyphomicrobiales</taxon>
        <taxon>Rhizobiaceae</taxon>
        <taxon>Rhizobium/Agrobacterium group</taxon>
        <taxon>Agrobacterium</taxon>
    </lineage>
</organism>
<keyword evidence="4" id="KW-1185">Reference proteome</keyword>
<feature type="transmembrane region" description="Helical" evidence="2">
    <location>
        <begin position="101"/>
        <end position="134"/>
    </location>
</feature>
<evidence type="ECO:0000256" key="1">
    <source>
        <dbReference type="SAM" id="MobiDB-lite"/>
    </source>
</evidence>
<dbReference type="Proteomes" id="UP000192140">
    <property type="component" value="Unassembled WGS sequence"/>
</dbReference>
<keyword evidence="2" id="KW-1133">Transmembrane helix</keyword>
<reference evidence="3" key="1">
    <citation type="submission" date="2016-01" db="EMBL/GenBank/DDBJ databases">
        <authorList>
            <person name="Regsiter A."/>
            <person name="william w."/>
        </authorList>
    </citation>
    <scope>NUCLEOTIDE SEQUENCE</scope>
    <source>
        <strain evidence="3">NCPPB 1641</strain>
    </source>
</reference>
<keyword evidence="2" id="KW-0812">Transmembrane</keyword>
<sequence length="295" mass="33488">MLTRQGASTTLGLPLRRPMPRPITSSTRIFIWRREWLKTTTFSCRCWKRSQPMSILRAQPPAPVGSKPPASLKPRLKPPRATAIRSLPHTMAFWEEPMTTLIVLAALAFLIIGAYRGYSVVICAPLAALFAVALTNPTSIAPAFSGLFMEQMVGFIKLYFPVFFAWCSIRQGDRVVRFCRIDCCPGDQIPGKTKDDRCNGYCLRDPHIWWRFYLRGGIRRLSVRSRTLSSEQYSKTADASRHCARCIYLQHRLAPRHAADPQHHPDIVLRYDKLGCPGARSCRNLLHLPRGRLVS</sequence>
<evidence type="ECO:0000313" key="3">
    <source>
        <dbReference type="EMBL" id="CVI63386.1"/>
    </source>
</evidence>
<feature type="transmembrane region" description="Helical" evidence="2">
    <location>
        <begin position="140"/>
        <end position="167"/>
    </location>
</feature>
<evidence type="ECO:0000313" key="4">
    <source>
        <dbReference type="Proteomes" id="UP000192140"/>
    </source>
</evidence>
<gene>
    <name evidence="3" type="ORF">AGR7A_pAt20210</name>
</gene>
<comment type="caution">
    <text evidence="3">The sequence shown here is derived from an EMBL/GenBank/DDBJ whole genome shotgun (WGS) entry which is preliminary data.</text>
</comment>
<keyword evidence="2" id="KW-0472">Membrane</keyword>